<dbReference type="PROSITE" id="PS50013">
    <property type="entry name" value="CHROMO_2"/>
    <property type="match status" value="1"/>
</dbReference>
<dbReference type="EMBL" id="JAJJMA010048597">
    <property type="protein sequence ID" value="MCL7025737.1"/>
    <property type="molecule type" value="Genomic_DNA"/>
</dbReference>
<feature type="region of interest" description="Disordered" evidence="3">
    <location>
        <begin position="117"/>
        <end position="145"/>
    </location>
</feature>
<protein>
    <recommendedName>
        <fullName evidence="4">Chromo domain-containing protein</fullName>
    </recommendedName>
</protein>
<evidence type="ECO:0000313" key="6">
    <source>
        <dbReference type="Proteomes" id="UP001177140"/>
    </source>
</evidence>
<keyword evidence="2" id="KW-0539">Nucleus</keyword>
<dbReference type="AlphaFoldDB" id="A0AA41RVP3"/>
<dbReference type="GO" id="GO:0005634">
    <property type="term" value="C:nucleus"/>
    <property type="evidence" value="ECO:0007669"/>
    <property type="project" value="UniProtKB-SubCell"/>
</dbReference>
<dbReference type="Gene3D" id="2.40.50.40">
    <property type="match status" value="1"/>
</dbReference>
<dbReference type="PANTHER" id="PTHR48429">
    <property type="entry name" value="AGENET DOMAIN-CONTAINING PROTEIN"/>
    <property type="match status" value="1"/>
</dbReference>
<sequence>MEGKNKEIRLAKETIRLQKEPIRLRKDAIKLGKEEIRLEKQSFLIRLQNEAPNLDQGFYQVESVRGKRVRKGQTQYLIKWVGWTEKHNTWEPIEHLQQCLDVVEEFDRRLRLRPKGKKRKLKGTFSQPKKTQTAATSEPSLSGNEDLVIGEKGLEEQSDDALVCEANIGTSAVLDPKAKSCSPDDWSKARKSSKGHKSDDDTATAGTEAPNDKGSPLKNQPLLCHKECQDGKGCHTSGDQSISCIPRDPGKVDLPKDDRSFALKVTSNAHLVETEIGNGKKPFLSLQTNDALQTGGSSPIMSSFSETTLNTVQDISFANTQTSGEKTEGQRSWEDGKARSGSGEVVHRVAVKEGKALEEVTAREQIKGSGGNSLGTLSPSSSAMVKCVAKPSPVPTVQTSSLPDLNTIPTSAFLHHHVTDSQQVQLRAQIFVYGSLIDETKPDEASMMSAFGEYDGGRSVWENVWSVADFPHQKSPSLKS</sequence>
<dbReference type="SMART" id="SM00298">
    <property type="entry name" value="CHROMO"/>
    <property type="match status" value="1"/>
</dbReference>
<dbReference type="SUPFAM" id="SSF54160">
    <property type="entry name" value="Chromo domain-like"/>
    <property type="match status" value="1"/>
</dbReference>
<dbReference type="InterPro" id="IPR023780">
    <property type="entry name" value="Chromo_domain"/>
</dbReference>
<feature type="domain" description="Chromo" evidence="4">
    <location>
        <begin position="59"/>
        <end position="118"/>
    </location>
</feature>
<feature type="region of interest" description="Disordered" evidence="3">
    <location>
        <begin position="175"/>
        <end position="218"/>
    </location>
</feature>
<comment type="subcellular location">
    <subcellularLocation>
        <location evidence="1">Nucleus</location>
    </subcellularLocation>
</comment>
<dbReference type="InterPro" id="IPR016197">
    <property type="entry name" value="Chromo-like_dom_sf"/>
</dbReference>
<feature type="compositionally biased region" description="Basic and acidic residues" evidence="3">
    <location>
        <begin position="325"/>
        <end position="338"/>
    </location>
</feature>
<evidence type="ECO:0000256" key="1">
    <source>
        <dbReference type="ARBA" id="ARBA00004123"/>
    </source>
</evidence>
<keyword evidence="6" id="KW-1185">Reference proteome</keyword>
<organism evidence="5 6">
    <name type="scientific">Papaver nudicaule</name>
    <name type="common">Iceland poppy</name>
    <dbReference type="NCBI Taxonomy" id="74823"/>
    <lineage>
        <taxon>Eukaryota</taxon>
        <taxon>Viridiplantae</taxon>
        <taxon>Streptophyta</taxon>
        <taxon>Embryophyta</taxon>
        <taxon>Tracheophyta</taxon>
        <taxon>Spermatophyta</taxon>
        <taxon>Magnoliopsida</taxon>
        <taxon>Ranunculales</taxon>
        <taxon>Papaveraceae</taxon>
        <taxon>Papaveroideae</taxon>
        <taxon>Papaver</taxon>
    </lineage>
</organism>
<dbReference type="CDD" id="cd00024">
    <property type="entry name" value="CD_CSD"/>
    <property type="match status" value="1"/>
</dbReference>
<evidence type="ECO:0000256" key="3">
    <source>
        <dbReference type="SAM" id="MobiDB-lite"/>
    </source>
</evidence>
<dbReference type="InterPro" id="IPR055274">
    <property type="entry name" value="SWO1"/>
</dbReference>
<evidence type="ECO:0000259" key="4">
    <source>
        <dbReference type="PROSITE" id="PS50013"/>
    </source>
</evidence>
<dbReference type="PANTHER" id="PTHR48429:SF1">
    <property type="entry name" value="AGENET DOMAIN-CONTAINING PROTEIN"/>
    <property type="match status" value="1"/>
</dbReference>
<dbReference type="PROSITE" id="PS00598">
    <property type="entry name" value="CHROMO_1"/>
    <property type="match status" value="1"/>
</dbReference>
<dbReference type="Pfam" id="PF00385">
    <property type="entry name" value="Chromo"/>
    <property type="match status" value="1"/>
</dbReference>
<name>A0AA41RVP3_PAPNU</name>
<reference evidence="5" key="1">
    <citation type="submission" date="2022-03" db="EMBL/GenBank/DDBJ databases">
        <title>A functionally conserved STORR gene fusion in Papaver species that diverged 16.8 million years ago.</title>
        <authorList>
            <person name="Catania T."/>
        </authorList>
    </citation>
    <scope>NUCLEOTIDE SEQUENCE</scope>
    <source>
        <strain evidence="5">S-191538</strain>
    </source>
</reference>
<gene>
    <name evidence="5" type="ORF">MKW94_025795</name>
</gene>
<dbReference type="Proteomes" id="UP001177140">
    <property type="component" value="Unassembled WGS sequence"/>
</dbReference>
<accession>A0AA41RVP3</accession>
<evidence type="ECO:0000313" key="5">
    <source>
        <dbReference type="EMBL" id="MCL7025737.1"/>
    </source>
</evidence>
<comment type="caution">
    <text evidence="5">The sequence shown here is derived from an EMBL/GenBank/DDBJ whole genome shotgun (WGS) entry which is preliminary data.</text>
</comment>
<evidence type="ECO:0000256" key="2">
    <source>
        <dbReference type="ARBA" id="ARBA00023242"/>
    </source>
</evidence>
<feature type="region of interest" description="Disordered" evidence="3">
    <location>
        <begin position="318"/>
        <end position="344"/>
    </location>
</feature>
<dbReference type="InterPro" id="IPR023779">
    <property type="entry name" value="Chromodomain_CS"/>
</dbReference>
<proteinExistence type="predicted"/>
<dbReference type="InterPro" id="IPR000953">
    <property type="entry name" value="Chromo/chromo_shadow_dom"/>
</dbReference>
<feature type="compositionally biased region" description="Polar residues" evidence="3">
    <location>
        <begin position="124"/>
        <end position="143"/>
    </location>
</feature>